<dbReference type="Gene3D" id="3.40.190.10">
    <property type="entry name" value="Periplasmic binding protein-like II"/>
    <property type="match status" value="2"/>
</dbReference>
<keyword evidence="7" id="KW-1185">Reference proteome</keyword>
<feature type="chain" id="PRO_5033244671" evidence="3">
    <location>
        <begin position="21"/>
        <end position="247"/>
    </location>
</feature>
<name>A0A0W0UAT0_9GAMM</name>
<evidence type="ECO:0000313" key="8">
    <source>
        <dbReference type="Proteomes" id="UP000251942"/>
    </source>
</evidence>
<evidence type="ECO:0000313" key="6">
    <source>
        <dbReference type="EMBL" id="SPX62176.1"/>
    </source>
</evidence>
<dbReference type="PANTHER" id="PTHR35936:SF37">
    <property type="entry name" value="AMINO ACID ABC TRANSPORTER SUBSTRATE-BINDING PROTEIN"/>
    <property type="match status" value="1"/>
</dbReference>
<dbReference type="AlphaFoldDB" id="A0A0W0UAT0"/>
<dbReference type="Pfam" id="PF00497">
    <property type="entry name" value="SBP_bac_3"/>
    <property type="match status" value="1"/>
</dbReference>
<evidence type="ECO:0000256" key="3">
    <source>
        <dbReference type="SAM" id="SignalP"/>
    </source>
</evidence>
<dbReference type="PATRIC" id="fig|453.4.peg.70"/>
<evidence type="ECO:0000256" key="2">
    <source>
        <dbReference type="ARBA" id="ARBA00022729"/>
    </source>
</evidence>
<dbReference type="InterPro" id="IPR001638">
    <property type="entry name" value="Solute-binding_3/MltF_N"/>
</dbReference>
<organism evidence="5 7">
    <name type="scientific">Legionella feeleii</name>
    <dbReference type="NCBI Taxonomy" id="453"/>
    <lineage>
        <taxon>Bacteria</taxon>
        <taxon>Pseudomonadati</taxon>
        <taxon>Pseudomonadota</taxon>
        <taxon>Gammaproteobacteria</taxon>
        <taxon>Legionellales</taxon>
        <taxon>Legionellaceae</taxon>
        <taxon>Legionella</taxon>
    </lineage>
</organism>
<dbReference type="RefSeq" id="WP_058443281.1">
    <property type="nucleotide sequence ID" value="NZ_CAAAHT010000015.1"/>
</dbReference>
<keyword evidence="2 3" id="KW-0732">Signal</keyword>
<proteinExistence type="inferred from homology"/>
<dbReference type="STRING" id="453.Lfee_0060"/>
<dbReference type="Proteomes" id="UP000251942">
    <property type="component" value="Unassembled WGS sequence"/>
</dbReference>
<evidence type="ECO:0000313" key="5">
    <source>
        <dbReference type="EMBL" id="KTD04922.1"/>
    </source>
</evidence>
<dbReference type="OrthoDB" id="9768183at2"/>
<reference evidence="5 7" key="1">
    <citation type="submission" date="2015-11" db="EMBL/GenBank/DDBJ databases">
        <title>Genomic analysis of 38 Legionella species identifies large and diverse effector repertoires.</title>
        <authorList>
            <person name="Burstein D."/>
            <person name="Amaro F."/>
            <person name="Zusman T."/>
            <person name="Lifshitz Z."/>
            <person name="Cohen O."/>
            <person name="Gilbert J.A."/>
            <person name="Pupko T."/>
            <person name="Shuman H.A."/>
            <person name="Segal G."/>
        </authorList>
    </citation>
    <scope>NUCLEOTIDE SEQUENCE [LARGE SCALE GENOMIC DNA]</scope>
    <source>
        <strain evidence="5 7">WO-44C</strain>
    </source>
</reference>
<gene>
    <name evidence="6" type="primary">artI_4</name>
    <name evidence="5" type="ORF">Lfee_0060</name>
    <name evidence="6" type="ORF">NCTC12022_02933</name>
</gene>
<comment type="similarity">
    <text evidence="1">Belongs to the bacterial solute-binding protein 3 family.</text>
</comment>
<dbReference type="SUPFAM" id="SSF53850">
    <property type="entry name" value="Periplasmic binding protein-like II"/>
    <property type="match status" value="1"/>
</dbReference>
<feature type="domain" description="Solute-binding protein family 3/N-terminal" evidence="4">
    <location>
        <begin position="24"/>
        <end position="247"/>
    </location>
</feature>
<sequence>MKIIGLVLALIIGISSPLHAQGEPLRVAVDTFAPPFVMESANNQLYGFDIAMMQSLCRIMERTCQFVPVPFEDIFATIETRRADVGVSAIIIRAERASRVNFSLPYLLSYARFLGPKKWVGQTFRLQLLTDQTVGVSEGTIFPEVVKTLGIANVKTVKFDRLDSMIEALEEGDIDFALMDEPTALYWQSQSSGSLTVVGEPFIYGFGLGIAVNRGETDLLQVLNKALLQYQNSDEFKLNYQKYIAHF</sequence>
<dbReference type="EMBL" id="UASS01000037">
    <property type="protein sequence ID" value="SPX62176.1"/>
    <property type="molecule type" value="Genomic_DNA"/>
</dbReference>
<accession>A0A0W0UAT0</accession>
<protein>
    <submittedName>
        <fullName evidence="5">Putative amino acid ABC transporter, periplasmic binding protein</fullName>
    </submittedName>
</protein>
<evidence type="ECO:0000313" key="7">
    <source>
        <dbReference type="Proteomes" id="UP000054698"/>
    </source>
</evidence>
<reference evidence="6 8" key="2">
    <citation type="submission" date="2018-06" db="EMBL/GenBank/DDBJ databases">
        <authorList>
            <consortium name="Pathogen Informatics"/>
            <person name="Doyle S."/>
        </authorList>
    </citation>
    <scope>NUCLEOTIDE SEQUENCE [LARGE SCALE GENOMIC DNA]</scope>
    <source>
        <strain evidence="6 8">NCTC12022</strain>
    </source>
</reference>
<dbReference type="PANTHER" id="PTHR35936">
    <property type="entry name" value="MEMBRANE-BOUND LYTIC MUREIN TRANSGLYCOSYLASE F"/>
    <property type="match status" value="1"/>
</dbReference>
<dbReference type="SMART" id="SM00062">
    <property type="entry name" value="PBPb"/>
    <property type="match status" value="1"/>
</dbReference>
<feature type="signal peptide" evidence="3">
    <location>
        <begin position="1"/>
        <end position="20"/>
    </location>
</feature>
<evidence type="ECO:0000259" key="4">
    <source>
        <dbReference type="SMART" id="SM00062"/>
    </source>
</evidence>
<dbReference type="CDD" id="cd13622">
    <property type="entry name" value="PBP2_Arg_3"/>
    <property type="match status" value="1"/>
</dbReference>
<dbReference type="EMBL" id="LNYB01000004">
    <property type="protein sequence ID" value="KTD04922.1"/>
    <property type="molecule type" value="Genomic_DNA"/>
</dbReference>
<evidence type="ECO:0000256" key="1">
    <source>
        <dbReference type="ARBA" id="ARBA00010333"/>
    </source>
</evidence>
<dbReference type="Proteomes" id="UP000054698">
    <property type="component" value="Unassembled WGS sequence"/>
</dbReference>